<evidence type="ECO:0000259" key="2">
    <source>
        <dbReference type="Pfam" id="PF05685"/>
    </source>
</evidence>
<reference evidence="3 4" key="1">
    <citation type="submission" date="2022-10" db="EMBL/GenBank/DDBJ databases">
        <title>Identification of biosynthetic pathway for the production of the potent trypsin inhibitor radiosumin.</title>
        <authorList>
            <person name="Fewer D.P."/>
            <person name="Delbaje E."/>
            <person name="Ouyang X."/>
            <person name="Agostino P.D."/>
            <person name="Wahlsten M."/>
            <person name="Jokela J."/>
            <person name="Permi P."/>
            <person name="Haapaniemi E."/>
            <person name="Koistinen H."/>
        </authorList>
    </citation>
    <scope>NUCLEOTIDE SEQUENCE [LARGE SCALE GENOMIC DNA]</scope>
    <source>
        <strain evidence="3 4">NIES-515</strain>
    </source>
</reference>
<evidence type="ECO:0000313" key="3">
    <source>
        <dbReference type="EMBL" id="MCV3214439.1"/>
    </source>
</evidence>
<accession>A0ABT3AZ84</accession>
<dbReference type="Proteomes" id="UP001526143">
    <property type="component" value="Unassembled WGS sequence"/>
</dbReference>
<evidence type="ECO:0000313" key="4">
    <source>
        <dbReference type="Proteomes" id="UP001526143"/>
    </source>
</evidence>
<keyword evidence="4" id="KW-1185">Reference proteome</keyword>
<dbReference type="Pfam" id="PF05685">
    <property type="entry name" value="Uma2"/>
    <property type="match status" value="1"/>
</dbReference>
<evidence type="ECO:0000256" key="1">
    <source>
        <dbReference type="SAM" id="MobiDB-lite"/>
    </source>
</evidence>
<dbReference type="PANTHER" id="PTHR33352">
    <property type="entry name" value="SLR1095 PROTEIN"/>
    <property type="match status" value="1"/>
</dbReference>
<feature type="region of interest" description="Disordered" evidence="1">
    <location>
        <begin position="214"/>
        <end position="256"/>
    </location>
</feature>
<dbReference type="InterPro" id="IPR008538">
    <property type="entry name" value="Uma2"/>
</dbReference>
<dbReference type="PANTHER" id="PTHR33352:SF3">
    <property type="entry name" value="SLR1612 PROTEIN"/>
    <property type="match status" value="1"/>
</dbReference>
<sequence>MLANSATFEVTWEKLPDDFVLDDEPVDNINQPPLAAALTESLVFAGKLPANALTTTNYGICATLNNRFVVKAPDWGYVPAIRVSREEVTRSYTPRLQGDIPVVVMEFISDTEGNEYSSKPTYPPGKWFFYEQILQVPNYAIFEPSTGVLEVYRLDILARYQIQTPDENNRCWIPEMNLFLGVWSGSRENRNGYWLRWWDESGELLLWGSELTTKERQRAEDERQRADDERQRADDERQRADRLAQQLRAAGIEPEV</sequence>
<gene>
    <name evidence="3" type="ORF">OGM63_13105</name>
</gene>
<organism evidence="3 4">
    <name type="scientific">Plectonema radiosum NIES-515</name>
    <dbReference type="NCBI Taxonomy" id="2986073"/>
    <lineage>
        <taxon>Bacteria</taxon>
        <taxon>Bacillati</taxon>
        <taxon>Cyanobacteriota</taxon>
        <taxon>Cyanophyceae</taxon>
        <taxon>Oscillatoriophycideae</taxon>
        <taxon>Oscillatoriales</taxon>
        <taxon>Microcoleaceae</taxon>
        <taxon>Plectonema</taxon>
    </lineage>
</organism>
<comment type="caution">
    <text evidence="3">The sequence shown here is derived from an EMBL/GenBank/DDBJ whole genome shotgun (WGS) entry which is preliminary data.</text>
</comment>
<feature type="compositionally biased region" description="Basic and acidic residues" evidence="1">
    <location>
        <begin position="214"/>
        <end position="242"/>
    </location>
</feature>
<proteinExistence type="predicted"/>
<dbReference type="EMBL" id="JAOWRF010000194">
    <property type="protein sequence ID" value="MCV3214439.1"/>
    <property type="molecule type" value="Genomic_DNA"/>
</dbReference>
<feature type="domain" description="Putative restriction endonuclease" evidence="2">
    <location>
        <begin position="65"/>
        <end position="176"/>
    </location>
</feature>
<name>A0ABT3AZ84_9CYAN</name>
<protein>
    <submittedName>
        <fullName evidence="3">MICOS complex subunit MIC19 family protein</fullName>
    </submittedName>
</protein>
<dbReference type="RefSeq" id="WP_263746014.1">
    <property type="nucleotide sequence ID" value="NZ_JAOWRF010000194.1"/>
</dbReference>